<feature type="coiled-coil region" evidence="3">
    <location>
        <begin position="352"/>
        <end position="379"/>
    </location>
</feature>
<protein>
    <submittedName>
        <fullName evidence="4">Toxic anion resistance protein</fullName>
    </submittedName>
</protein>
<dbReference type="Pfam" id="PF05816">
    <property type="entry name" value="TelA"/>
    <property type="match status" value="1"/>
</dbReference>
<keyword evidence="3" id="KW-0175">Coiled coil</keyword>
<dbReference type="PIRSF" id="PIRSF026508">
    <property type="entry name" value="TelA"/>
    <property type="match status" value="1"/>
</dbReference>
<proteinExistence type="inferred from homology"/>
<name>A0A9D2EJU0_9FIRM</name>
<reference evidence="4" key="2">
    <citation type="submission" date="2021-04" db="EMBL/GenBank/DDBJ databases">
        <authorList>
            <person name="Gilroy R."/>
        </authorList>
    </citation>
    <scope>NUCLEOTIDE SEQUENCE</scope>
    <source>
        <strain evidence="4">CHK179-28034</strain>
    </source>
</reference>
<evidence type="ECO:0000313" key="5">
    <source>
        <dbReference type="Proteomes" id="UP000824049"/>
    </source>
</evidence>
<sequence length="383" mass="43600">MDIEQLLKEGPSLTLNPEEEFSDLVVKEPQKEEVQAEKAYEEEKYLTDAEKKQVDAFVKEIELKDSAAILQYGSGIQKKMSDFSEGTLNKVRNKDLGEIGELLSGVVTELKEFDEEESKGVFGFFKKKMAKAEALKLKYDKAEVSIEKVSKTLEGHQMQLLKDSALLDQLYDLNKVYFRELNMYILAGKKKLRQVMEEELPQARAKASASGAPEDAQEVSDMEAMCNRFEKKIHDLELTRMVSLQMAPQIRMIQSSDAMMAEKIQSTLVNTIPLWKSQMIIALGVEHSRQAAEAQREVSDFTNALLRKNAEKLKTATVETAKESERGIVDMETLIATNENLISTIDEVMRIQSEGRQKRREAEVRLTELEDQLKNKLLETSYK</sequence>
<dbReference type="PANTHER" id="PTHR38432">
    <property type="entry name" value="TELA-LIKE PROTEIN SAOUHSC_01408"/>
    <property type="match status" value="1"/>
</dbReference>
<dbReference type="EMBL" id="DXBR01000021">
    <property type="protein sequence ID" value="HIZ38656.1"/>
    <property type="molecule type" value="Genomic_DNA"/>
</dbReference>
<evidence type="ECO:0000256" key="3">
    <source>
        <dbReference type="SAM" id="Coils"/>
    </source>
</evidence>
<reference evidence="4" key="1">
    <citation type="journal article" date="2021" name="PeerJ">
        <title>Extensive microbial diversity within the chicken gut microbiome revealed by metagenomics and culture.</title>
        <authorList>
            <person name="Gilroy R."/>
            <person name="Ravi A."/>
            <person name="Getino M."/>
            <person name="Pursley I."/>
            <person name="Horton D.L."/>
            <person name="Alikhan N.F."/>
            <person name="Baker D."/>
            <person name="Gharbi K."/>
            <person name="Hall N."/>
            <person name="Watson M."/>
            <person name="Adriaenssens E.M."/>
            <person name="Foster-Nyarko E."/>
            <person name="Jarju S."/>
            <person name="Secka A."/>
            <person name="Antonio M."/>
            <person name="Oren A."/>
            <person name="Chaudhuri R.R."/>
            <person name="La Ragione R."/>
            <person name="Hildebrand F."/>
            <person name="Pallen M.J."/>
        </authorList>
    </citation>
    <scope>NUCLEOTIDE SEQUENCE</scope>
    <source>
        <strain evidence="4">CHK179-28034</strain>
    </source>
</reference>
<gene>
    <name evidence="4" type="ORF">H9968_01845</name>
</gene>
<evidence type="ECO:0000256" key="2">
    <source>
        <dbReference type="PIRNR" id="PIRNR026508"/>
    </source>
</evidence>
<dbReference type="Proteomes" id="UP000824049">
    <property type="component" value="Unassembled WGS sequence"/>
</dbReference>
<dbReference type="PANTHER" id="PTHR38432:SF1">
    <property type="entry name" value="TELA-LIKE PROTEIN SAOUHSC_01408"/>
    <property type="match status" value="1"/>
</dbReference>
<organism evidence="4 5">
    <name type="scientific">Candidatus Anaerobutyricum stercoris</name>
    <dbReference type="NCBI Taxonomy" id="2838457"/>
    <lineage>
        <taxon>Bacteria</taxon>
        <taxon>Bacillati</taxon>
        <taxon>Bacillota</taxon>
        <taxon>Clostridia</taxon>
        <taxon>Lachnospirales</taxon>
        <taxon>Lachnospiraceae</taxon>
        <taxon>Anaerobutyricum</taxon>
    </lineage>
</organism>
<evidence type="ECO:0000313" key="4">
    <source>
        <dbReference type="EMBL" id="HIZ38656.1"/>
    </source>
</evidence>
<dbReference type="InterPro" id="IPR008863">
    <property type="entry name" value="Toxic_anion-R_TelA"/>
</dbReference>
<dbReference type="AlphaFoldDB" id="A0A9D2EJU0"/>
<comment type="similarity">
    <text evidence="1 2">Belongs to the TelA family.</text>
</comment>
<evidence type="ECO:0000256" key="1">
    <source>
        <dbReference type="ARBA" id="ARBA00005541"/>
    </source>
</evidence>
<comment type="caution">
    <text evidence="4">The sequence shown here is derived from an EMBL/GenBank/DDBJ whole genome shotgun (WGS) entry which is preliminary data.</text>
</comment>
<accession>A0A9D2EJU0</accession>